<reference evidence="2 3" key="1">
    <citation type="journal article" date="2015" name="Genome Announc.">
        <title>Expanding the biotechnology potential of lactobacilli through comparative genomics of 213 strains and associated genera.</title>
        <authorList>
            <person name="Sun Z."/>
            <person name="Harris H.M."/>
            <person name="McCann A."/>
            <person name="Guo C."/>
            <person name="Argimon S."/>
            <person name="Zhang W."/>
            <person name="Yang X."/>
            <person name="Jeffery I.B."/>
            <person name="Cooney J.C."/>
            <person name="Kagawa T.F."/>
            <person name="Liu W."/>
            <person name="Song Y."/>
            <person name="Salvetti E."/>
            <person name="Wrobel A."/>
            <person name="Rasinkangas P."/>
            <person name="Parkhill J."/>
            <person name="Rea M.C."/>
            <person name="O'Sullivan O."/>
            <person name="Ritari J."/>
            <person name="Douillard F.P."/>
            <person name="Paul Ross R."/>
            <person name="Yang R."/>
            <person name="Briner A.E."/>
            <person name="Felis G.E."/>
            <person name="de Vos W.M."/>
            <person name="Barrangou R."/>
            <person name="Klaenhammer T.R."/>
            <person name="Caufield P.W."/>
            <person name="Cui Y."/>
            <person name="Zhang H."/>
            <person name="O'Toole P.W."/>
        </authorList>
    </citation>
    <scope>NUCLEOTIDE SEQUENCE [LARGE SCALE GENOMIC DNA]</scope>
    <source>
        <strain evidence="2 3">DSM 20183</strain>
    </source>
</reference>
<organism evidence="2 3">
    <name type="scientific">Companilactobacillus tucceti DSM 20183</name>
    <dbReference type="NCBI Taxonomy" id="1423811"/>
    <lineage>
        <taxon>Bacteria</taxon>
        <taxon>Bacillati</taxon>
        <taxon>Bacillota</taxon>
        <taxon>Bacilli</taxon>
        <taxon>Lactobacillales</taxon>
        <taxon>Lactobacillaceae</taxon>
        <taxon>Companilactobacillus</taxon>
    </lineage>
</organism>
<evidence type="ECO:0000313" key="3">
    <source>
        <dbReference type="Proteomes" id="UP000050929"/>
    </source>
</evidence>
<dbReference type="STRING" id="1423811.FC72_GL001193"/>
<keyword evidence="1" id="KW-0472">Membrane</keyword>
<protein>
    <submittedName>
        <fullName evidence="2">Uncharacterized protein</fullName>
    </submittedName>
</protein>
<dbReference type="Proteomes" id="UP000050929">
    <property type="component" value="Unassembled WGS sequence"/>
</dbReference>
<name>A0A0R1IXI8_9LACO</name>
<keyword evidence="1" id="KW-1133">Transmembrane helix</keyword>
<accession>A0A0R1IXI8</accession>
<feature type="transmembrane region" description="Helical" evidence="1">
    <location>
        <begin position="91"/>
        <end position="112"/>
    </location>
</feature>
<comment type="caution">
    <text evidence="2">The sequence shown here is derived from an EMBL/GenBank/DDBJ whole genome shotgun (WGS) entry which is preliminary data.</text>
</comment>
<dbReference type="AlphaFoldDB" id="A0A0R1IXI8"/>
<feature type="transmembrane region" description="Helical" evidence="1">
    <location>
        <begin position="41"/>
        <end position="58"/>
    </location>
</feature>
<sequence length="120" mass="14023">MQESESNEGRIEIHGTPEEIKGWNWGAFAFNIWWGIGNKSYLPLLCIIPIFNFIWMFVCGFKGNEWAWNNGDYKDVETFKEVQKTWNLAGLVYFIISIVIWLFFLSIVLNIAKTLSMYGL</sequence>
<evidence type="ECO:0000313" key="2">
    <source>
        <dbReference type="EMBL" id="KRK63720.1"/>
    </source>
</evidence>
<gene>
    <name evidence="2" type="ORF">FC72_GL001193</name>
</gene>
<dbReference type="RefSeq" id="WP_057767141.1">
    <property type="nucleotide sequence ID" value="NZ_AZDG01000024.1"/>
</dbReference>
<proteinExistence type="predicted"/>
<dbReference type="PATRIC" id="fig|1423811.3.peg.1212"/>
<keyword evidence="3" id="KW-1185">Reference proteome</keyword>
<evidence type="ECO:0000256" key="1">
    <source>
        <dbReference type="SAM" id="Phobius"/>
    </source>
</evidence>
<dbReference type="OrthoDB" id="9815959at2"/>
<keyword evidence="1" id="KW-0812">Transmembrane</keyword>
<dbReference type="EMBL" id="AZDG01000024">
    <property type="protein sequence ID" value="KRK63720.1"/>
    <property type="molecule type" value="Genomic_DNA"/>
</dbReference>